<feature type="compositionally biased region" description="Low complexity" evidence="1">
    <location>
        <begin position="114"/>
        <end position="131"/>
    </location>
</feature>
<reference evidence="3" key="2">
    <citation type="submission" date="2020-09" db="EMBL/GenBank/DDBJ databases">
        <authorList>
            <person name="Sun Q."/>
            <person name="Zhou Y."/>
        </authorList>
    </citation>
    <scope>NUCLEOTIDE SEQUENCE</scope>
    <source>
        <strain evidence="3">CGMCC 1.15447</strain>
    </source>
</reference>
<feature type="chain" id="PRO_5037134027" description="DUF4412 domain-containing protein" evidence="2">
    <location>
        <begin position="24"/>
        <end position="368"/>
    </location>
</feature>
<dbReference type="AlphaFoldDB" id="A0A916W0S3"/>
<keyword evidence="4" id="KW-1185">Reference proteome</keyword>
<accession>A0A916W0S3</accession>
<name>A0A916W0S3_9BACT</name>
<organism evidence="3 4">
    <name type="scientific">Edaphobacter acidisoli</name>
    <dbReference type="NCBI Taxonomy" id="2040573"/>
    <lineage>
        <taxon>Bacteria</taxon>
        <taxon>Pseudomonadati</taxon>
        <taxon>Acidobacteriota</taxon>
        <taxon>Terriglobia</taxon>
        <taxon>Terriglobales</taxon>
        <taxon>Acidobacteriaceae</taxon>
        <taxon>Edaphobacter</taxon>
    </lineage>
</organism>
<feature type="region of interest" description="Disordered" evidence="1">
    <location>
        <begin position="306"/>
        <end position="331"/>
    </location>
</feature>
<feature type="signal peptide" evidence="2">
    <location>
        <begin position="1"/>
        <end position="23"/>
    </location>
</feature>
<reference evidence="3" key="1">
    <citation type="journal article" date="2014" name="Int. J. Syst. Evol. Microbiol.">
        <title>Complete genome sequence of Corynebacterium casei LMG S-19264T (=DSM 44701T), isolated from a smear-ripened cheese.</title>
        <authorList>
            <consortium name="US DOE Joint Genome Institute (JGI-PGF)"/>
            <person name="Walter F."/>
            <person name="Albersmeier A."/>
            <person name="Kalinowski J."/>
            <person name="Ruckert C."/>
        </authorList>
    </citation>
    <scope>NUCLEOTIDE SEQUENCE</scope>
    <source>
        <strain evidence="3">CGMCC 1.15447</strain>
    </source>
</reference>
<keyword evidence="2" id="KW-0732">Signal</keyword>
<gene>
    <name evidence="3" type="ORF">GCM10011507_05470</name>
</gene>
<comment type="caution">
    <text evidence="3">The sequence shown here is derived from an EMBL/GenBank/DDBJ whole genome shotgun (WGS) entry which is preliminary data.</text>
</comment>
<protein>
    <recommendedName>
        <fullName evidence="5">DUF4412 domain-containing protein</fullName>
    </recommendedName>
</protein>
<dbReference type="RefSeq" id="WP_188757792.1">
    <property type="nucleotide sequence ID" value="NZ_BMJB01000001.1"/>
</dbReference>
<feature type="region of interest" description="Disordered" evidence="1">
    <location>
        <begin position="114"/>
        <end position="135"/>
    </location>
</feature>
<evidence type="ECO:0000313" key="3">
    <source>
        <dbReference type="EMBL" id="GGA57026.1"/>
    </source>
</evidence>
<dbReference type="Proteomes" id="UP000648801">
    <property type="component" value="Unassembled WGS sequence"/>
</dbReference>
<sequence length="368" mass="39146">MRLFRSAVLGAVVAALSASPLFADFSYTETTQITGGSMLGLMKMAGHFSRQASNAGQPVVSTVSVKGNRMSRVNPTQMEIIDLDAETITMIDPVKREYTVETFEQMKQQIEAAEARAQQEQQKAPAAQQQQTSTTQVKFTVHVRNTDQSKDVSGLQTTESIMTMNADATDTQSGQTASMAFTNDMWMAPEVPGYSEVVDFYRRFAEKMGSVFGNSVLNPAMLAQYRGAGDGLKQMAEEMSKLKGTPIEQVMRMGMTTNGQTIPAASEAPLPASNGPAMPGAGDVAKESATSAIASKLGGFGGLGGFGHKKQQASQQPDANAGADATQPPPYTVLLESNTQLGNFSRTVSDSAFAVPDGFKQVPVRGVN</sequence>
<dbReference type="EMBL" id="BMJB01000001">
    <property type="protein sequence ID" value="GGA57026.1"/>
    <property type="molecule type" value="Genomic_DNA"/>
</dbReference>
<evidence type="ECO:0000256" key="2">
    <source>
        <dbReference type="SAM" id="SignalP"/>
    </source>
</evidence>
<proteinExistence type="predicted"/>
<evidence type="ECO:0008006" key="5">
    <source>
        <dbReference type="Google" id="ProtNLM"/>
    </source>
</evidence>
<evidence type="ECO:0000313" key="4">
    <source>
        <dbReference type="Proteomes" id="UP000648801"/>
    </source>
</evidence>
<evidence type="ECO:0000256" key="1">
    <source>
        <dbReference type="SAM" id="MobiDB-lite"/>
    </source>
</evidence>